<name>A0ABW5PAZ1_9BACL</name>
<gene>
    <name evidence="2" type="ORF">ACFSUF_07465</name>
</gene>
<dbReference type="EMBL" id="JBHUME010000005">
    <property type="protein sequence ID" value="MFD2612269.1"/>
    <property type="molecule type" value="Genomic_DNA"/>
</dbReference>
<sequence>MGKKKHQREQSAKPADADKPATLKDLLGKDVLDRLKQHSDAWKEEESRAKEEKRLKEEAAKKAEQKRLENDFEYLLSNSKTDWRKFK</sequence>
<evidence type="ECO:0000256" key="1">
    <source>
        <dbReference type="SAM" id="MobiDB-lite"/>
    </source>
</evidence>
<evidence type="ECO:0000313" key="2">
    <source>
        <dbReference type="EMBL" id="MFD2612269.1"/>
    </source>
</evidence>
<reference evidence="3" key="1">
    <citation type="journal article" date="2019" name="Int. J. Syst. Evol. Microbiol.">
        <title>The Global Catalogue of Microorganisms (GCM) 10K type strain sequencing project: providing services to taxonomists for standard genome sequencing and annotation.</title>
        <authorList>
            <consortium name="The Broad Institute Genomics Platform"/>
            <consortium name="The Broad Institute Genome Sequencing Center for Infectious Disease"/>
            <person name="Wu L."/>
            <person name="Ma J."/>
        </authorList>
    </citation>
    <scope>NUCLEOTIDE SEQUENCE [LARGE SCALE GENOMIC DNA]</scope>
    <source>
        <strain evidence="3">KCTC 3950</strain>
    </source>
</reference>
<dbReference type="Proteomes" id="UP001597541">
    <property type="component" value="Unassembled WGS sequence"/>
</dbReference>
<keyword evidence="3" id="KW-1185">Reference proteome</keyword>
<feature type="region of interest" description="Disordered" evidence="1">
    <location>
        <begin position="38"/>
        <end position="60"/>
    </location>
</feature>
<proteinExistence type="predicted"/>
<feature type="region of interest" description="Disordered" evidence="1">
    <location>
        <begin position="1"/>
        <end position="25"/>
    </location>
</feature>
<comment type="caution">
    <text evidence="2">The sequence shown here is derived from an EMBL/GenBank/DDBJ whole genome shotgun (WGS) entry which is preliminary data.</text>
</comment>
<protein>
    <submittedName>
        <fullName evidence="2">YqkE family protein</fullName>
    </submittedName>
</protein>
<accession>A0ABW5PAZ1</accession>
<dbReference type="Pfam" id="PF13025">
    <property type="entry name" value="DUF3886"/>
    <property type="match status" value="1"/>
</dbReference>
<evidence type="ECO:0000313" key="3">
    <source>
        <dbReference type="Proteomes" id="UP001597541"/>
    </source>
</evidence>
<dbReference type="RefSeq" id="WP_377601624.1">
    <property type="nucleotide sequence ID" value="NZ_JBHUME010000005.1"/>
</dbReference>
<organism evidence="2 3">
    <name type="scientific">Paenibacillus gansuensis</name>
    <dbReference type="NCBI Taxonomy" id="306542"/>
    <lineage>
        <taxon>Bacteria</taxon>
        <taxon>Bacillati</taxon>
        <taxon>Bacillota</taxon>
        <taxon>Bacilli</taxon>
        <taxon>Bacillales</taxon>
        <taxon>Paenibacillaceae</taxon>
        <taxon>Paenibacillus</taxon>
    </lineage>
</organism>
<dbReference type="InterPro" id="IPR024980">
    <property type="entry name" value="DUF3886"/>
</dbReference>
<feature type="compositionally biased region" description="Basic and acidic residues" evidence="1">
    <location>
        <begin position="8"/>
        <end position="25"/>
    </location>
</feature>